<dbReference type="GO" id="GO:0006120">
    <property type="term" value="P:mitochondrial electron transport, NADH to ubiquinone"/>
    <property type="evidence" value="ECO:0007669"/>
    <property type="project" value="TreeGrafter"/>
</dbReference>
<dbReference type="STRING" id="318479.A0A0N4U6X4"/>
<accession>A0A0N4U6X4</accession>
<dbReference type="InterPro" id="IPR001135">
    <property type="entry name" value="NADH_Q_OxRdtase_suD"/>
</dbReference>
<feature type="domain" description="NADH-quinone oxidoreductase subunit D" evidence="8">
    <location>
        <begin position="215"/>
        <end position="485"/>
    </location>
</feature>
<evidence type="ECO:0000256" key="2">
    <source>
        <dbReference type="ARBA" id="ARBA00022448"/>
    </source>
</evidence>
<dbReference type="PANTHER" id="PTHR11993:SF10">
    <property type="entry name" value="NADH DEHYDROGENASE [UBIQUINONE] IRON-SULFUR PROTEIN 2, MITOCHONDRIAL"/>
    <property type="match status" value="1"/>
</dbReference>
<keyword evidence="11" id="KW-1185">Reference proteome</keyword>
<dbReference type="WBParaSite" id="DME_0000270701-mRNA-1">
    <property type="protein sequence ID" value="DME_0000270701-mRNA-1"/>
    <property type="gene ID" value="DME_0000270701"/>
</dbReference>
<protein>
    <recommendedName>
        <fullName evidence="5">Complex I-49kD</fullName>
    </recommendedName>
    <alternativeName>
        <fullName evidence="6">NADH-ubiquinone oxidoreductase 49 kDa subunit</fullName>
    </alternativeName>
</protein>
<keyword evidence="4 7" id="KW-0520">NAD</keyword>
<evidence type="ECO:0000313" key="9">
    <source>
        <dbReference type="EMBL" id="VDN57094.1"/>
    </source>
</evidence>
<dbReference type="NCBIfam" id="NF004739">
    <property type="entry name" value="PRK06075.1"/>
    <property type="match status" value="1"/>
</dbReference>
<evidence type="ECO:0000256" key="1">
    <source>
        <dbReference type="ARBA" id="ARBA00005769"/>
    </source>
</evidence>
<dbReference type="AlphaFoldDB" id="A0A0N4U6X4"/>
<dbReference type="PANTHER" id="PTHR11993">
    <property type="entry name" value="NADH-UBIQUINONE OXIDOREDUCTASE 49 KDA SUBUNIT"/>
    <property type="match status" value="1"/>
</dbReference>
<dbReference type="InterPro" id="IPR029014">
    <property type="entry name" value="NiFe-Hase_large"/>
</dbReference>
<dbReference type="OrthoDB" id="1009at2759"/>
<dbReference type="GO" id="GO:0048038">
    <property type="term" value="F:quinone binding"/>
    <property type="evidence" value="ECO:0007669"/>
    <property type="project" value="InterPro"/>
</dbReference>
<organism evidence="10 12">
    <name type="scientific">Dracunculus medinensis</name>
    <name type="common">Guinea worm</name>
    <dbReference type="NCBI Taxonomy" id="318479"/>
    <lineage>
        <taxon>Eukaryota</taxon>
        <taxon>Metazoa</taxon>
        <taxon>Ecdysozoa</taxon>
        <taxon>Nematoda</taxon>
        <taxon>Chromadorea</taxon>
        <taxon>Rhabditida</taxon>
        <taxon>Spirurina</taxon>
        <taxon>Dracunculoidea</taxon>
        <taxon>Dracunculidae</taxon>
        <taxon>Dracunculus</taxon>
    </lineage>
</organism>
<proteinExistence type="inferred from homology"/>
<dbReference type="NCBIfam" id="TIGR01962">
    <property type="entry name" value="NuoD"/>
    <property type="match status" value="1"/>
</dbReference>
<dbReference type="InterPro" id="IPR014029">
    <property type="entry name" value="NADH_UbQ_OxRdtase_49kDa_CS"/>
</dbReference>
<keyword evidence="3 7" id="KW-1278">Translocase</keyword>
<evidence type="ECO:0000256" key="4">
    <source>
        <dbReference type="ARBA" id="ARBA00023027"/>
    </source>
</evidence>
<dbReference type="InterPro" id="IPR022885">
    <property type="entry name" value="NDH1_su_D/H"/>
</dbReference>
<dbReference type="SUPFAM" id="SSF56762">
    <property type="entry name" value="HydB/Nqo4-like"/>
    <property type="match status" value="1"/>
</dbReference>
<evidence type="ECO:0000313" key="11">
    <source>
        <dbReference type="Proteomes" id="UP000274756"/>
    </source>
</evidence>
<dbReference type="GO" id="GO:0005739">
    <property type="term" value="C:mitochondrion"/>
    <property type="evidence" value="ECO:0007669"/>
    <property type="project" value="GOC"/>
</dbReference>
<dbReference type="Proteomes" id="UP000274756">
    <property type="component" value="Unassembled WGS sequence"/>
</dbReference>
<dbReference type="EMBL" id="UYYG01001158">
    <property type="protein sequence ID" value="VDN57094.1"/>
    <property type="molecule type" value="Genomic_DNA"/>
</dbReference>
<reference evidence="9 11" key="2">
    <citation type="submission" date="2018-11" db="EMBL/GenBank/DDBJ databases">
        <authorList>
            <consortium name="Pathogen Informatics"/>
        </authorList>
    </citation>
    <scope>NUCLEOTIDE SEQUENCE [LARGE SCALE GENOMIC DNA]</scope>
</reference>
<keyword evidence="2 7" id="KW-0813">Transport</keyword>
<dbReference type="HAMAP" id="MF_01358">
    <property type="entry name" value="NDH1_NuoD"/>
    <property type="match status" value="1"/>
</dbReference>
<comment type="similarity">
    <text evidence="1 7">Belongs to the complex I 49 kDa subunit family.</text>
</comment>
<sequence>MNKIEGNQTVMIMIMKRLSISSSRLAQLLSVNSLRKYAIWYPDAEFLRQFKNRANLGNVALKNLSEYEKAIGGERINKIIEDYPTFSDERLGKFREKKIENMTINFGPQHPAAHGVLRLVLELEGEIVIKATPHIGLLHRATEKLIEYKTYTQALPYMDRLNYVTMFTNEQGFALAVEKLLGINIPPRAKWIRMIFAEINRLASHMFSLTTHALDIGAMTPLFWLFEEREKIYELSERASGARMHINYIRPGGVAYDLPLGLLDDIYDWVVKLPQRIDELEDMLTENRIWKARTIDIGRISAADALEYGFSGVMLRGSGVKWDVRKASPYEAYDQVEFDVPIGTKGDCYDRYLCRLEEIRQSMKIIHQCLNKMPQGEVKIDDFKISSPKRSDMKRDMESLIHHFKFFTEGFQVPPGACYVPIEAPNGEFGIYLVSDGSSKPYRCFIRGPGFAHLAGLPAMSYMSLIADVVAIIGTMDVVFGEVDR</sequence>
<reference evidence="12" key="1">
    <citation type="submission" date="2017-02" db="UniProtKB">
        <authorList>
            <consortium name="WormBaseParasite"/>
        </authorList>
    </citation>
    <scope>IDENTIFICATION</scope>
</reference>
<dbReference type="Pfam" id="PF00346">
    <property type="entry name" value="Complex1_49kDa"/>
    <property type="match status" value="1"/>
</dbReference>
<evidence type="ECO:0000259" key="8">
    <source>
        <dbReference type="Pfam" id="PF00346"/>
    </source>
</evidence>
<evidence type="ECO:0000256" key="6">
    <source>
        <dbReference type="ARBA" id="ARBA00031562"/>
    </source>
</evidence>
<evidence type="ECO:0000313" key="10">
    <source>
        <dbReference type="Proteomes" id="UP000038040"/>
    </source>
</evidence>
<name>A0A0N4U6X4_DRAME</name>
<dbReference type="GO" id="GO:0051287">
    <property type="term" value="F:NAD binding"/>
    <property type="evidence" value="ECO:0007669"/>
    <property type="project" value="InterPro"/>
</dbReference>
<evidence type="ECO:0000256" key="7">
    <source>
        <dbReference type="RuleBase" id="RU003685"/>
    </source>
</evidence>
<dbReference type="FunFam" id="1.10.645.10:FF:000005">
    <property type="entry name" value="NADH-quinone oxidoreductase subunit D"/>
    <property type="match status" value="1"/>
</dbReference>
<dbReference type="Gene3D" id="1.10.645.10">
    <property type="entry name" value="Cytochrome-c3 Hydrogenase, chain B"/>
    <property type="match status" value="1"/>
</dbReference>
<gene>
    <name evidence="9" type="ORF">DME_LOCUS7067</name>
</gene>
<dbReference type="PROSITE" id="PS00535">
    <property type="entry name" value="COMPLEX1_49K"/>
    <property type="match status" value="1"/>
</dbReference>
<evidence type="ECO:0000256" key="5">
    <source>
        <dbReference type="ARBA" id="ARBA00030505"/>
    </source>
</evidence>
<evidence type="ECO:0000256" key="3">
    <source>
        <dbReference type="ARBA" id="ARBA00022967"/>
    </source>
</evidence>
<dbReference type="Proteomes" id="UP000038040">
    <property type="component" value="Unplaced"/>
</dbReference>
<dbReference type="GO" id="GO:0016651">
    <property type="term" value="F:oxidoreductase activity, acting on NAD(P)H"/>
    <property type="evidence" value="ECO:0007669"/>
    <property type="project" value="InterPro"/>
</dbReference>
<evidence type="ECO:0000313" key="12">
    <source>
        <dbReference type="WBParaSite" id="DME_0000270701-mRNA-1"/>
    </source>
</evidence>